<reference evidence="2 3" key="1">
    <citation type="submission" date="2024-04" db="EMBL/GenBank/DDBJ databases">
        <title>Tritrichomonas musculus Genome.</title>
        <authorList>
            <person name="Alves-Ferreira E."/>
            <person name="Grigg M."/>
            <person name="Lorenzi H."/>
            <person name="Galac M."/>
        </authorList>
    </citation>
    <scope>NUCLEOTIDE SEQUENCE [LARGE SCALE GENOMIC DNA]</scope>
    <source>
        <strain evidence="2 3">EAF2021</strain>
    </source>
</reference>
<dbReference type="Proteomes" id="UP001470230">
    <property type="component" value="Unassembled WGS sequence"/>
</dbReference>
<accession>A0ABR2IBN1</accession>
<feature type="compositionally biased region" description="Basic residues" evidence="1">
    <location>
        <begin position="304"/>
        <end position="317"/>
    </location>
</feature>
<gene>
    <name evidence="2" type="ORF">M9Y10_012040</name>
</gene>
<feature type="compositionally biased region" description="Polar residues" evidence="1">
    <location>
        <begin position="758"/>
        <end position="767"/>
    </location>
</feature>
<feature type="compositionally biased region" description="Polar residues" evidence="1">
    <location>
        <begin position="202"/>
        <end position="215"/>
    </location>
</feature>
<proteinExistence type="predicted"/>
<feature type="compositionally biased region" description="Basic residues" evidence="1">
    <location>
        <begin position="243"/>
        <end position="253"/>
    </location>
</feature>
<feature type="compositionally biased region" description="Low complexity" evidence="1">
    <location>
        <begin position="410"/>
        <end position="424"/>
    </location>
</feature>
<name>A0ABR2IBN1_9EUKA</name>
<sequence length="924" mass="106233">MGGKASSNSQSFESFVFENQNDFFDELLHDKIKHETEKIDQSIIRSLKNLKYLIISTENLETAQHVWNKIDFSICIISLTNNPIPNNQYIKCTYKTYSFGVIHIDPVACYHVIFFLNKSKVFLSTQEFLDRIALLSQSSQNKLPELVKERKSKPLSQPILNLDVSNPFLEPILTEEFLQSSSCQSFQNFQSDFSSDSDHLQNKNSTNQSTPSLNQPALDKNDNIQSANSIISLEEEEKRKIVKHHNATHKSRIKNRENISNENKSNKKVINSKKEDNHRHPKKQITLQLDEYDYEQEEEKINIKRRSKKRHHTKKSRKTDFMEKEAPARIKKIEEDDLSNLFDFSMTESLKSPSALNVNQSTDICIDFCDQSSVNNLAQIKNWIPKSEKEESNKNNKQSKSILKNDKKQNSSSKQANKSVNKNVHINLNSDFDKSIRLNQQKGKRSSSSQRRRMKKKANKSNISSKGSLGALTSEFEMNSAISKKGSTMTFKHNFASSEEDYSSENNANISTFLNTSNNRNVNSLIIESPSKKVNKKDFNISSMINGSKFQTRKRNKKKINKNRDNNNGNAINNFNDNKITNINNNITKDVNKPNNEVRESLNTPNFDKEDGSHSPIQVLRIPRIFEKRQKERNLNNSNLSDIKLGQLTSDFDFSASSALKDKKVNQAQIYNQSQNTQNEFNLSNKALGQLTSDFDISTSSIKRKEDKNKSNSTIINTSTNRSFITNNEDIEQLNSDFDDSATYNKINGIHNHDQSKNDFNSNDISWRSNRRNETKRKTRNLNTNISQRKRTMKNHPKVIKNEDLGQLTSDFENSTISNIRNENNISQFQSELSSQTSGRFNSKLDERLNQNKRSEIIKNQQKEQNTRNNKNKLNDDNNTSNDDDKNKKTKRISKASTRKTHLNKTISSSFDLGHLSSDFSSNI</sequence>
<feature type="region of interest" description="Disordered" evidence="1">
    <location>
        <begin position="243"/>
        <end position="281"/>
    </location>
</feature>
<evidence type="ECO:0000313" key="2">
    <source>
        <dbReference type="EMBL" id="KAK8860376.1"/>
    </source>
</evidence>
<feature type="region of interest" description="Disordered" evidence="1">
    <location>
        <begin position="749"/>
        <end position="807"/>
    </location>
</feature>
<evidence type="ECO:0000313" key="3">
    <source>
        <dbReference type="Proteomes" id="UP001470230"/>
    </source>
</evidence>
<organism evidence="2 3">
    <name type="scientific">Tritrichomonas musculus</name>
    <dbReference type="NCBI Taxonomy" id="1915356"/>
    <lineage>
        <taxon>Eukaryota</taxon>
        <taxon>Metamonada</taxon>
        <taxon>Parabasalia</taxon>
        <taxon>Tritrichomonadida</taxon>
        <taxon>Tritrichomonadidae</taxon>
        <taxon>Tritrichomonas</taxon>
    </lineage>
</organism>
<feature type="region of interest" description="Disordered" evidence="1">
    <location>
        <begin position="193"/>
        <end position="224"/>
    </location>
</feature>
<feature type="compositionally biased region" description="Basic residues" evidence="1">
    <location>
        <begin position="888"/>
        <end position="901"/>
    </location>
</feature>
<dbReference type="EMBL" id="JAPFFF010000018">
    <property type="protein sequence ID" value="KAK8860376.1"/>
    <property type="molecule type" value="Genomic_DNA"/>
</dbReference>
<feature type="compositionally biased region" description="Basic residues" evidence="1">
    <location>
        <begin position="788"/>
        <end position="799"/>
    </location>
</feature>
<comment type="caution">
    <text evidence="2">The sequence shown here is derived from an EMBL/GenBank/DDBJ whole genome shotgun (WGS) entry which is preliminary data.</text>
</comment>
<evidence type="ECO:0000256" key="1">
    <source>
        <dbReference type="SAM" id="MobiDB-lite"/>
    </source>
</evidence>
<feature type="region of interest" description="Disordered" evidence="1">
    <location>
        <begin position="859"/>
        <end position="901"/>
    </location>
</feature>
<protein>
    <submittedName>
        <fullName evidence="2">Uncharacterized protein</fullName>
    </submittedName>
</protein>
<feature type="region of interest" description="Disordered" evidence="1">
    <location>
        <begin position="304"/>
        <end position="326"/>
    </location>
</feature>
<feature type="compositionally biased region" description="Low complexity" evidence="1">
    <location>
        <begin position="566"/>
        <end position="576"/>
    </location>
</feature>
<feature type="region of interest" description="Disordered" evidence="1">
    <location>
        <begin position="547"/>
        <end position="576"/>
    </location>
</feature>
<keyword evidence="3" id="KW-1185">Reference proteome</keyword>
<feature type="compositionally biased region" description="Basic residues" evidence="1">
    <location>
        <begin position="442"/>
        <end position="459"/>
    </location>
</feature>
<feature type="compositionally biased region" description="Basic residues" evidence="1">
    <location>
        <begin position="551"/>
        <end position="561"/>
    </location>
</feature>
<feature type="region of interest" description="Disordered" evidence="1">
    <location>
        <begin position="386"/>
        <end position="467"/>
    </location>
</feature>